<protein>
    <recommendedName>
        <fullName evidence="1">Ubiquitin-like domain-containing protein</fullName>
    </recommendedName>
</protein>
<dbReference type="Proteomes" id="UP001175227">
    <property type="component" value="Unassembled WGS sequence"/>
</dbReference>
<dbReference type="SMART" id="SM00213">
    <property type="entry name" value="UBQ"/>
    <property type="match status" value="1"/>
</dbReference>
<organism evidence="2 3">
    <name type="scientific">Armillaria novae-zelandiae</name>
    <dbReference type="NCBI Taxonomy" id="153914"/>
    <lineage>
        <taxon>Eukaryota</taxon>
        <taxon>Fungi</taxon>
        <taxon>Dikarya</taxon>
        <taxon>Basidiomycota</taxon>
        <taxon>Agaricomycotina</taxon>
        <taxon>Agaricomycetes</taxon>
        <taxon>Agaricomycetidae</taxon>
        <taxon>Agaricales</taxon>
        <taxon>Marasmiineae</taxon>
        <taxon>Physalacriaceae</taxon>
        <taxon>Armillaria</taxon>
    </lineage>
</organism>
<keyword evidence="3" id="KW-1185">Reference proteome</keyword>
<dbReference type="Gene3D" id="3.10.20.90">
    <property type="entry name" value="Phosphatidylinositol 3-kinase Catalytic Subunit, Chain A, domain 1"/>
    <property type="match status" value="1"/>
</dbReference>
<dbReference type="InterPro" id="IPR050158">
    <property type="entry name" value="Ubiquitin_ubiquitin-like"/>
</dbReference>
<dbReference type="PANTHER" id="PTHR10666">
    <property type="entry name" value="UBIQUITIN"/>
    <property type="match status" value="1"/>
</dbReference>
<sequence>MSDWSAMHGTASKNYIVATDDKTSVLIRRHEVTDYYPAPHSSHRHFRSISMESMVIQTNELNICVGRYVDIPHEVWADVGRWIHNIRVISRPSPTSTPASPSTQMQLFVRTLTGKTVTVTLPTDASVDNLVANLQDLEGIPPDQQTLFFMRRQLEFSRQLADYGIQNLSTIDLVLTLRGGKPVIYLLSPLPLNATVRLSLNVNTHEDHTMTDIGTRARVSYLFWEAETNPGLPPSPPSSPRLGQLHSDVICPFDPSRAELNDTNSVVLPTSKTALYLDKVLTALGLHVEARTSFITYWLPSILKHDFIALRFLPQASYEHAAPLDVEPKPDLVVRVFMLFKRVCVDELDEWEGSLSRASENIEFWKGIVGVDCDGLKDEALFRVLEWGGMEAKN</sequence>
<evidence type="ECO:0000259" key="1">
    <source>
        <dbReference type="PROSITE" id="PS50053"/>
    </source>
</evidence>
<reference evidence="2" key="1">
    <citation type="submission" date="2023-06" db="EMBL/GenBank/DDBJ databases">
        <authorList>
            <consortium name="Lawrence Berkeley National Laboratory"/>
            <person name="Ahrendt S."/>
            <person name="Sahu N."/>
            <person name="Indic B."/>
            <person name="Wong-Bajracharya J."/>
            <person name="Merenyi Z."/>
            <person name="Ke H.-M."/>
            <person name="Monk M."/>
            <person name="Kocsube S."/>
            <person name="Drula E."/>
            <person name="Lipzen A."/>
            <person name="Balint B."/>
            <person name="Henrissat B."/>
            <person name="Andreopoulos B."/>
            <person name="Martin F.M."/>
            <person name="Harder C.B."/>
            <person name="Rigling D."/>
            <person name="Ford K.L."/>
            <person name="Foster G.D."/>
            <person name="Pangilinan J."/>
            <person name="Papanicolaou A."/>
            <person name="Barry K."/>
            <person name="LaButti K."/>
            <person name="Viragh M."/>
            <person name="Koriabine M."/>
            <person name="Yan M."/>
            <person name="Riley R."/>
            <person name="Champramary S."/>
            <person name="Plett K.L."/>
            <person name="Tsai I.J."/>
            <person name="Slot J."/>
            <person name="Sipos G."/>
            <person name="Plett J."/>
            <person name="Nagy L.G."/>
            <person name="Grigoriev I.V."/>
        </authorList>
    </citation>
    <scope>NUCLEOTIDE SEQUENCE</scope>
    <source>
        <strain evidence="2">ICMP 16352</strain>
    </source>
</reference>
<dbReference type="InterPro" id="IPR019956">
    <property type="entry name" value="Ubiquitin_dom"/>
</dbReference>
<dbReference type="PROSITE" id="PS50053">
    <property type="entry name" value="UBIQUITIN_2"/>
    <property type="match status" value="1"/>
</dbReference>
<evidence type="ECO:0000313" key="3">
    <source>
        <dbReference type="Proteomes" id="UP001175227"/>
    </source>
</evidence>
<dbReference type="SUPFAM" id="SSF54236">
    <property type="entry name" value="Ubiquitin-like"/>
    <property type="match status" value="1"/>
</dbReference>
<dbReference type="AlphaFoldDB" id="A0AA39TMB8"/>
<gene>
    <name evidence="2" type="ORF">IW261DRAFT_1524782</name>
</gene>
<accession>A0AA39TMB8</accession>
<proteinExistence type="predicted"/>
<comment type="caution">
    <text evidence="2">The sequence shown here is derived from an EMBL/GenBank/DDBJ whole genome shotgun (WGS) entry which is preliminary data.</text>
</comment>
<dbReference type="InterPro" id="IPR000626">
    <property type="entry name" value="Ubiquitin-like_dom"/>
</dbReference>
<dbReference type="PRINTS" id="PR00348">
    <property type="entry name" value="UBIQUITIN"/>
</dbReference>
<evidence type="ECO:0000313" key="2">
    <source>
        <dbReference type="EMBL" id="KAK0464052.1"/>
    </source>
</evidence>
<dbReference type="Pfam" id="PF00240">
    <property type="entry name" value="ubiquitin"/>
    <property type="match status" value="1"/>
</dbReference>
<name>A0AA39TMB8_9AGAR</name>
<dbReference type="EMBL" id="JAUEPR010000103">
    <property type="protein sequence ID" value="KAK0464052.1"/>
    <property type="molecule type" value="Genomic_DNA"/>
</dbReference>
<dbReference type="InterPro" id="IPR029071">
    <property type="entry name" value="Ubiquitin-like_domsf"/>
</dbReference>
<feature type="domain" description="Ubiquitin-like" evidence="1">
    <location>
        <begin position="105"/>
        <end position="180"/>
    </location>
</feature>